<gene>
    <name evidence="1" type="ORF">OWV82_012703</name>
</gene>
<accession>A0ACC1XSU3</accession>
<name>A0ACC1XSU3_MELAZ</name>
<sequence>MFETGRTKGHRSFPCRLQKISVTSTCSSRGNTFEHLALGIPYPVGFIPIPNSNYKLIESKIYAIQPLHAVSNPKEVPPTWIVNVEESPNGRVQINDTLSRSVFRHLSKDLPATLDLLVYEVTEIANAYRIELNANNELNNASSSSTASNRAVIACYLEKVVASEGLNEVMSLYTGGKLAVWRRGEAGWNTIDVTCFKDIIYHNQKFYAVDSDGLTIAVDCNTSNYVTIVVDQRQPRFGDGHFKHLIEIDQDLYLAVKYWLAGYPRRTRDVDHPEFNIYPVELIIYKLDEASGQWVEAMEGFENRVLFVGDGCCYSVLANEFPGTKRNSIYFSDVLFKESEDAYPGWLCGVYDIQHRVARLLSASPGYSGIFWPPPAWVAGTKACLRTEL</sequence>
<protein>
    <submittedName>
        <fullName evidence="1">F-box protein</fullName>
    </submittedName>
</protein>
<reference evidence="1 2" key="1">
    <citation type="journal article" date="2023" name="Science">
        <title>Complex scaffold remodeling in plant triterpene biosynthesis.</title>
        <authorList>
            <person name="De La Pena R."/>
            <person name="Hodgson H."/>
            <person name="Liu J.C."/>
            <person name="Stephenson M.J."/>
            <person name="Martin A.C."/>
            <person name="Owen C."/>
            <person name="Harkess A."/>
            <person name="Leebens-Mack J."/>
            <person name="Jimenez L.E."/>
            <person name="Osbourn A."/>
            <person name="Sattely E.S."/>
        </authorList>
    </citation>
    <scope>NUCLEOTIDE SEQUENCE [LARGE SCALE GENOMIC DNA]</scope>
    <source>
        <strain evidence="2">cv. JPN11</strain>
        <tissue evidence="1">Leaf</tissue>
    </source>
</reference>
<evidence type="ECO:0000313" key="2">
    <source>
        <dbReference type="Proteomes" id="UP001164539"/>
    </source>
</evidence>
<dbReference type="Proteomes" id="UP001164539">
    <property type="component" value="Chromosome 7"/>
</dbReference>
<comment type="caution">
    <text evidence="1">The sequence shown here is derived from an EMBL/GenBank/DDBJ whole genome shotgun (WGS) entry which is preliminary data.</text>
</comment>
<organism evidence="1 2">
    <name type="scientific">Melia azedarach</name>
    <name type="common">Chinaberry tree</name>
    <dbReference type="NCBI Taxonomy" id="155640"/>
    <lineage>
        <taxon>Eukaryota</taxon>
        <taxon>Viridiplantae</taxon>
        <taxon>Streptophyta</taxon>
        <taxon>Embryophyta</taxon>
        <taxon>Tracheophyta</taxon>
        <taxon>Spermatophyta</taxon>
        <taxon>Magnoliopsida</taxon>
        <taxon>eudicotyledons</taxon>
        <taxon>Gunneridae</taxon>
        <taxon>Pentapetalae</taxon>
        <taxon>rosids</taxon>
        <taxon>malvids</taxon>
        <taxon>Sapindales</taxon>
        <taxon>Meliaceae</taxon>
        <taxon>Melia</taxon>
    </lineage>
</organism>
<dbReference type="EMBL" id="CM051400">
    <property type="protein sequence ID" value="KAJ4714178.1"/>
    <property type="molecule type" value="Genomic_DNA"/>
</dbReference>
<proteinExistence type="predicted"/>
<evidence type="ECO:0000313" key="1">
    <source>
        <dbReference type="EMBL" id="KAJ4714178.1"/>
    </source>
</evidence>
<keyword evidence="2" id="KW-1185">Reference proteome</keyword>